<dbReference type="Pfam" id="PF06966">
    <property type="entry name" value="DUF1295"/>
    <property type="match status" value="1"/>
</dbReference>
<evidence type="ECO:0000313" key="3">
    <source>
        <dbReference type="EMBL" id="KAL0639708.1"/>
    </source>
</evidence>
<dbReference type="Proteomes" id="UP001447188">
    <property type="component" value="Unassembled WGS sequence"/>
</dbReference>
<gene>
    <name evidence="3" type="ORF">Q9L58_001275</name>
</gene>
<organism evidence="3 4">
    <name type="scientific">Discina gigas</name>
    <dbReference type="NCBI Taxonomy" id="1032678"/>
    <lineage>
        <taxon>Eukaryota</taxon>
        <taxon>Fungi</taxon>
        <taxon>Dikarya</taxon>
        <taxon>Ascomycota</taxon>
        <taxon>Pezizomycotina</taxon>
        <taxon>Pezizomycetes</taxon>
        <taxon>Pezizales</taxon>
        <taxon>Discinaceae</taxon>
        <taxon>Discina</taxon>
    </lineage>
</organism>
<dbReference type="PANTHER" id="PTHR32251:SF15">
    <property type="entry name" value="3-OXO-5-ALPHA-STEROID 4-DEHYDROGENASE (DUF1295)"/>
    <property type="match status" value="1"/>
</dbReference>
<keyword evidence="4" id="KW-1185">Reference proteome</keyword>
<dbReference type="PROSITE" id="PS50244">
    <property type="entry name" value="S5A_REDUCTASE"/>
    <property type="match status" value="1"/>
</dbReference>
<sequence>MKLDNYYLAITLFITIAYQLFFFVIAFALKFDKLTDFAGGTNFLVIAIITLSFSGVHYTRELTIFKNVIASIFLMLWGFRLSAFLLFRILKTGTDTRFDTIRGHFFRFLGFWVFQMLWVWSCSLPITILNSPNIVHHVSPPHFGTAEDIIGTILFVTGLLIESVSDYQKYVFRAGPGASDRSLFMQSGLWRWSRHPNYFGDIMLHFGIWLVTISASTHGVGVGGRDLAAQVASVVGPLFLTGLLLFLSGLPLQEKPTAKRRYEKGERWEEYQVYLKRTSILVPMPRRVWERLPIAFKRTVGLEFSMYVFDPAKDSAKDPAVRSEEDRDRALRQDD</sequence>
<evidence type="ECO:0000256" key="1">
    <source>
        <dbReference type="SAM" id="MobiDB-lite"/>
    </source>
</evidence>
<feature type="region of interest" description="Disordered" evidence="1">
    <location>
        <begin position="314"/>
        <end position="335"/>
    </location>
</feature>
<feature type="transmembrane region" description="Helical" evidence="2">
    <location>
        <begin position="41"/>
        <end position="58"/>
    </location>
</feature>
<keyword evidence="2" id="KW-0472">Membrane</keyword>
<proteinExistence type="predicted"/>
<dbReference type="EMBL" id="JBBBZM010000009">
    <property type="protein sequence ID" value="KAL0639708.1"/>
    <property type="molecule type" value="Genomic_DNA"/>
</dbReference>
<name>A0ABR3GV28_9PEZI</name>
<keyword evidence="2" id="KW-1133">Transmembrane helix</keyword>
<dbReference type="Gene3D" id="1.20.120.1630">
    <property type="match status" value="1"/>
</dbReference>
<evidence type="ECO:0000256" key="2">
    <source>
        <dbReference type="SAM" id="Phobius"/>
    </source>
</evidence>
<reference evidence="3 4" key="1">
    <citation type="submission" date="2024-02" db="EMBL/GenBank/DDBJ databases">
        <title>Discinaceae phylogenomics.</title>
        <authorList>
            <person name="Dirks A.C."/>
            <person name="James T.Y."/>
        </authorList>
    </citation>
    <scope>NUCLEOTIDE SEQUENCE [LARGE SCALE GENOMIC DNA]</scope>
    <source>
        <strain evidence="3 4">ACD0624</strain>
    </source>
</reference>
<feature type="transmembrane region" description="Helical" evidence="2">
    <location>
        <begin position="198"/>
        <end position="215"/>
    </location>
</feature>
<dbReference type="InterPro" id="IPR010721">
    <property type="entry name" value="UstE-like"/>
</dbReference>
<feature type="transmembrane region" description="Helical" evidence="2">
    <location>
        <begin position="64"/>
        <end position="87"/>
    </location>
</feature>
<keyword evidence="2" id="KW-0812">Transmembrane</keyword>
<feature type="transmembrane region" description="Helical" evidence="2">
    <location>
        <begin position="6"/>
        <end position="29"/>
    </location>
</feature>
<evidence type="ECO:0000313" key="4">
    <source>
        <dbReference type="Proteomes" id="UP001447188"/>
    </source>
</evidence>
<protein>
    <recommendedName>
        <fullName evidence="5">Steroid 5-alpha reductase C-terminal domain-containing protein</fullName>
    </recommendedName>
</protein>
<feature type="transmembrane region" description="Helical" evidence="2">
    <location>
        <begin position="227"/>
        <end position="252"/>
    </location>
</feature>
<evidence type="ECO:0008006" key="5">
    <source>
        <dbReference type="Google" id="ProtNLM"/>
    </source>
</evidence>
<comment type="caution">
    <text evidence="3">The sequence shown here is derived from an EMBL/GenBank/DDBJ whole genome shotgun (WGS) entry which is preliminary data.</text>
</comment>
<accession>A0ABR3GV28</accession>
<feature type="transmembrane region" description="Helical" evidence="2">
    <location>
        <begin position="108"/>
        <end position="129"/>
    </location>
</feature>
<dbReference type="PANTHER" id="PTHR32251">
    <property type="entry name" value="3-OXO-5-ALPHA-STEROID 4-DEHYDROGENASE"/>
    <property type="match status" value="1"/>
</dbReference>